<dbReference type="RefSeq" id="WP_072990362.1">
    <property type="nucleotide sequence ID" value="NZ_FQZB01000014.1"/>
</dbReference>
<gene>
    <name evidence="4" type="ORF">SAMN02745163_03306</name>
</gene>
<dbReference type="PANTHER" id="PTHR30244">
    <property type="entry name" value="TRANSAMINASE"/>
    <property type="match status" value="1"/>
</dbReference>
<reference evidence="4 5" key="1">
    <citation type="submission" date="2016-11" db="EMBL/GenBank/DDBJ databases">
        <authorList>
            <person name="Jaros S."/>
            <person name="Januszkiewicz K."/>
            <person name="Wedrychowicz H."/>
        </authorList>
    </citation>
    <scope>NUCLEOTIDE SEQUENCE [LARGE SCALE GENOMIC DNA]</scope>
    <source>
        <strain evidence="4 5">DSM 21758</strain>
    </source>
</reference>
<dbReference type="CDD" id="cd00616">
    <property type="entry name" value="AHBA_syn"/>
    <property type="match status" value="1"/>
</dbReference>
<dbReference type="PIRSF" id="PIRSF000390">
    <property type="entry name" value="PLP_StrS"/>
    <property type="match status" value="1"/>
</dbReference>
<dbReference type="Gene3D" id="3.90.1150.10">
    <property type="entry name" value="Aspartate Aminotransferase, domain 1"/>
    <property type="match status" value="1"/>
</dbReference>
<keyword evidence="2 3" id="KW-0663">Pyridoxal phosphate</keyword>
<dbReference type="GO" id="GO:0000271">
    <property type="term" value="P:polysaccharide biosynthetic process"/>
    <property type="evidence" value="ECO:0007669"/>
    <property type="project" value="TreeGrafter"/>
</dbReference>
<dbReference type="EMBL" id="FQZB01000014">
    <property type="protein sequence ID" value="SHK15986.1"/>
    <property type="molecule type" value="Genomic_DNA"/>
</dbReference>
<sequence length="397" mass="45220">MSNRQIQFSPPDITEKEIDLVVEVLKSGWITSGPKVRDFEEGLANYCNTERAVALNSATAAMELILKVFDIKEGDEVITTPYTYSATSVVLVHRGIKPVYVDLKPDSFFMNYDKIGDAITEKTKAIMPVDFGGYPCDYDKIKAVLKEKNREDIIILCDSAHSFGAKYKGEIVGSQCDFHSFSFHAVKNLTTAEGGAITYNNKPEFDKEDLYSEFKVTSLQGQTKDAFSKMKAGAWEYDIVTDGFKCNMTDLCAAIGIAQLSRYSEILDYRREIFEAYTNELVNEEWAIIPEVRDDLGTESSYHLYALRIKGFGEAERGELITRLAREDIATNVHFKPLPMFTLYKNLGYDIKDYPNAYNQYKNQISLPVHTKITRDDAKYLIDRLKYHVNEIRKNTK</sequence>
<evidence type="ECO:0000256" key="3">
    <source>
        <dbReference type="RuleBase" id="RU004508"/>
    </source>
</evidence>
<protein>
    <submittedName>
        <fullName evidence="4">dTDP-4-amino-4,6-dideoxygalactose transaminase</fullName>
    </submittedName>
</protein>
<dbReference type="OrthoDB" id="9810913at2"/>
<evidence type="ECO:0000313" key="4">
    <source>
        <dbReference type="EMBL" id="SHK15986.1"/>
    </source>
</evidence>
<dbReference type="InterPro" id="IPR015422">
    <property type="entry name" value="PyrdxlP-dep_Trfase_small"/>
</dbReference>
<comment type="similarity">
    <text evidence="3">Belongs to the DegT/DnrJ/EryC1 family.</text>
</comment>
<keyword evidence="5" id="KW-1185">Reference proteome</keyword>
<organism evidence="4 5">
    <name type="scientific">Clostridium cavendishii DSM 21758</name>
    <dbReference type="NCBI Taxonomy" id="1121302"/>
    <lineage>
        <taxon>Bacteria</taxon>
        <taxon>Bacillati</taxon>
        <taxon>Bacillota</taxon>
        <taxon>Clostridia</taxon>
        <taxon>Eubacteriales</taxon>
        <taxon>Clostridiaceae</taxon>
        <taxon>Clostridium</taxon>
    </lineage>
</organism>
<dbReference type="InterPro" id="IPR000653">
    <property type="entry name" value="DegT/StrS_aminotransferase"/>
</dbReference>
<accession>A0A1M6Q774</accession>
<dbReference type="InterPro" id="IPR015424">
    <property type="entry name" value="PyrdxlP-dep_Trfase"/>
</dbReference>
<feature type="modified residue" description="N6-(pyridoxal phosphate)lysine" evidence="2">
    <location>
        <position position="187"/>
    </location>
</feature>
<dbReference type="GO" id="GO:0008483">
    <property type="term" value="F:transaminase activity"/>
    <property type="evidence" value="ECO:0007669"/>
    <property type="project" value="TreeGrafter"/>
</dbReference>
<proteinExistence type="inferred from homology"/>
<dbReference type="Pfam" id="PF01041">
    <property type="entry name" value="DegT_DnrJ_EryC1"/>
    <property type="match status" value="1"/>
</dbReference>
<evidence type="ECO:0000313" key="5">
    <source>
        <dbReference type="Proteomes" id="UP000184310"/>
    </source>
</evidence>
<evidence type="ECO:0000256" key="2">
    <source>
        <dbReference type="PIRSR" id="PIRSR000390-2"/>
    </source>
</evidence>
<dbReference type="AlphaFoldDB" id="A0A1M6Q774"/>
<dbReference type="PANTHER" id="PTHR30244:SF34">
    <property type="entry name" value="DTDP-4-AMINO-4,6-DIDEOXYGALACTOSE TRANSAMINASE"/>
    <property type="match status" value="1"/>
</dbReference>
<evidence type="ECO:0000256" key="1">
    <source>
        <dbReference type="PIRSR" id="PIRSR000390-1"/>
    </source>
</evidence>
<dbReference type="GO" id="GO:0030170">
    <property type="term" value="F:pyridoxal phosphate binding"/>
    <property type="evidence" value="ECO:0007669"/>
    <property type="project" value="TreeGrafter"/>
</dbReference>
<dbReference type="InterPro" id="IPR015421">
    <property type="entry name" value="PyrdxlP-dep_Trfase_major"/>
</dbReference>
<dbReference type="SUPFAM" id="SSF53383">
    <property type="entry name" value="PLP-dependent transferases"/>
    <property type="match status" value="1"/>
</dbReference>
<dbReference type="FunFam" id="3.90.1150.10:FF:000092">
    <property type="entry name" value="Capsular polysaccharide biosynthesis protein"/>
    <property type="match status" value="1"/>
</dbReference>
<name>A0A1M6Q774_9CLOT</name>
<feature type="active site" description="Proton acceptor" evidence="1">
    <location>
        <position position="187"/>
    </location>
</feature>
<dbReference type="STRING" id="1121302.SAMN02745163_03306"/>
<dbReference type="Gene3D" id="3.40.640.10">
    <property type="entry name" value="Type I PLP-dependent aspartate aminotransferase-like (Major domain)"/>
    <property type="match status" value="1"/>
</dbReference>
<dbReference type="Proteomes" id="UP000184310">
    <property type="component" value="Unassembled WGS sequence"/>
</dbReference>